<accession>A0A1U9KCQ9</accession>
<protein>
    <submittedName>
        <fullName evidence="1">Uncharacterized protein</fullName>
    </submittedName>
</protein>
<dbReference type="EMBL" id="CP014692">
    <property type="protein sequence ID" value="AQS83601.1"/>
    <property type="molecule type" value="Genomic_DNA"/>
</dbReference>
<dbReference type="KEGG" id="aace:A0U92_01130"/>
<dbReference type="OrthoDB" id="7285148at2"/>
<dbReference type="RefSeq" id="WP_077811628.1">
    <property type="nucleotide sequence ID" value="NZ_CP014692.1"/>
</dbReference>
<sequence>MIIQSARMMTSSGPGKTCAHVFRGAKNESIEVIQGSEFQVMQDYDEAGVRGDRYAVRHFKINPQHDLSREQFLETVSILAIEFGFDPDACTIVEHTKTKASGKASKHIHLYVSERTPDGKALDSRFMKVRQEKISRTCEALFGHDIVHGRHQQAVIHQLRDEGKHDIADAIEKATPDLSQSVESAFTLTQQRIAERHGISLLDLRQRLKDLRISCDTFSGMIKQMQNMGLHVKKGDRENTYIIMTDEDKFLGSANRLLGMKKQEFSQQYESSVQGLNTKYEPVEDASSSYVPETASGKPVQTVFDENRREGNFVPKIATYQEGRLPSGEKEKVEAPDVERPAHIHPDLVNGTSETSEVMSAEEKKAIQSANHDRTQASQTIRRMLADQEEFHRKLAELEKQFQVRWGHIKSEPFPDPDSRNAFLVRQKHEGILRPRREKYRTEKEKWLNGSATRKALQEFQSALKQLRYDRDDFKNLDILNNDDHFNYSLNHMSDLYVAGRERARKEWSSDLSVQSYLKAKKDFDELLDYIKKTENVELLKTALQNPVRALQQMRELKKSEQQEKDLIYKNTGRSLMFSYDER</sequence>
<name>A0A1U9KCQ9_ACEAC</name>
<evidence type="ECO:0000313" key="2">
    <source>
        <dbReference type="Proteomes" id="UP000188937"/>
    </source>
</evidence>
<gene>
    <name evidence="1" type="ORF">A0U92_01130</name>
</gene>
<proteinExistence type="predicted"/>
<dbReference type="STRING" id="435.A0U92_01130"/>
<organism evidence="1 2">
    <name type="scientific">Acetobacter aceti</name>
    <dbReference type="NCBI Taxonomy" id="435"/>
    <lineage>
        <taxon>Bacteria</taxon>
        <taxon>Pseudomonadati</taxon>
        <taxon>Pseudomonadota</taxon>
        <taxon>Alphaproteobacteria</taxon>
        <taxon>Acetobacterales</taxon>
        <taxon>Acetobacteraceae</taxon>
        <taxon>Acetobacter</taxon>
        <taxon>Acetobacter subgen. Acetobacter</taxon>
    </lineage>
</organism>
<evidence type="ECO:0000313" key="1">
    <source>
        <dbReference type="EMBL" id="AQS83601.1"/>
    </source>
</evidence>
<reference evidence="1 2" key="1">
    <citation type="submission" date="2016-03" db="EMBL/GenBank/DDBJ databases">
        <title>Acetic acid bacteria sequencing.</title>
        <authorList>
            <person name="Brandt J."/>
            <person name="Jakob F."/>
            <person name="Vogel R.F."/>
        </authorList>
    </citation>
    <scope>NUCLEOTIDE SEQUENCE [LARGE SCALE GENOMIC DNA]</scope>
    <source>
        <strain evidence="1 2">TMW2.1153</strain>
    </source>
</reference>
<keyword evidence="2" id="KW-1185">Reference proteome</keyword>
<dbReference type="Proteomes" id="UP000188937">
    <property type="component" value="Chromosome"/>
</dbReference>
<dbReference type="AlphaFoldDB" id="A0A1U9KCQ9"/>